<keyword evidence="2" id="KW-1185">Reference proteome</keyword>
<sequence length="241" mass="27220">MLICFCRTVVIDFGVFMQEHSDLSVEIYDLLKDGRQLSISGITRELKARDFNEHRLIVTGYLRALKDMDCLNEFDLSPSKIYTLKADDKNANGFSKSKTNANVDANAADIYGLVGEKLSKTMSSVIKIETAVYIFMTLFDRPCFESELNAAGIDSVQLSKYFSAQTDSNTDSNLVFKSKDFKKYYDELPQMKNSQAYEIHTDKLDPDFLMRAVNLLTALLKDEVDVSDLVSKTANTSLLNF</sequence>
<gene>
    <name evidence="1" type="ORF">MmiEs2_08340</name>
</gene>
<evidence type="ECO:0000313" key="2">
    <source>
        <dbReference type="Proteomes" id="UP001302662"/>
    </source>
</evidence>
<organism evidence="1 2">
    <name type="scientific">Methanimicrococcus stummii</name>
    <dbReference type="NCBI Taxonomy" id="3028294"/>
    <lineage>
        <taxon>Archaea</taxon>
        <taxon>Methanobacteriati</taxon>
        <taxon>Methanobacteriota</taxon>
        <taxon>Stenosarchaea group</taxon>
        <taxon>Methanomicrobia</taxon>
        <taxon>Methanosarcinales</taxon>
        <taxon>Methanosarcinaceae</taxon>
        <taxon>Methanimicrococcus</taxon>
    </lineage>
</organism>
<accession>A0AA96V8P2</accession>
<reference evidence="1 2" key="1">
    <citation type="submission" date="2023-07" db="EMBL/GenBank/DDBJ databases">
        <title>Closed genome sequence of Methanimicrococcus sp. Es2.</title>
        <authorList>
            <person name="Protasov E."/>
            <person name="Platt K."/>
            <person name="Reeh H."/>
            <person name="Poehlein A."/>
            <person name="Daniel R."/>
            <person name="Brune A."/>
        </authorList>
    </citation>
    <scope>NUCLEOTIDE SEQUENCE [LARGE SCALE GENOMIC DNA]</scope>
    <source>
        <strain evidence="1 2">Es2</strain>
    </source>
</reference>
<proteinExistence type="predicted"/>
<dbReference type="KEGG" id="mees:MmiEs2_08340"/>
<dbReference type="EMBL" id="CP131062">
    <property type="protein sequence ID" value="WNY28634.1"/>
    <property type="molecule type" value="Genomic_DNA"/>
</dbReference>
<evidence type="ECO:0000313" key="1">
    <source>
        <dbReference type="EMBL" id="WNY28634.1"/>
    </source>
</evidence>
<protein>
    <submittedName>
        <fullName evidence="1">Uncharacterized protein</fullName>
    </submittedName>
</protein>
<name>A0AA96V8P2_9EURY</name>
<dbReference type="AlphaFoldDB" id="A0AA96V8P2"/>
<dbReference type="Proteomes" id="UP001302662">
    <property type="component" value="Chromosome"/>
</dbReference>